<comment type="caution">
    <text evidence="2">The sequence shown here is derived from an EMBL/GenBank/DDBJ whole genome shotgun (WGS) entry which is preliminary data.</text>
</comment>
<protein>
    <recommendedName>
        <fullName evidence="1">BioF2-like acetyltransferase domain-containing protein</fullName>
    </recommendedName>
</protein>
<accession>A0ABQ3EPY4</accession>
<dbReference type="EMBL" id="BMVP01000003">
    <property type="protein sequence ID" value="GHB50717.1"/>
    <property type="molecule type" value="Genomic_DNA"/>
</dbReference>
<proteinExistence type="predicted"/>
<evidence type="ECO:0000313" key="3">
    <source>
        <dbReference type="Proteomes" id="UP000642673"/>
    </source>
</evidence>
<evidence type="ECO:0000259" key="1">
    <source>
        <dbReference type="Pfam" id="PF13480"/>
    </source>
</evidence>
<dbReference type="Pfam" id="PF13480">
    <property type="entry name" value="Acetyltransf_6"/>
    <property type="match status" value="1"/>
</dbReference>
<dbReference type="Proteomes" id="UP000642673">
    <property type="component" value="Unassembled WGS sequence"/>
</dbReference>
<dbReference type="RefSeq" id="WP_190183727.1">
    <property type="nucleotide sequence ID" value="NZ_BMVP01000003.1"/>
</dbReference>
<name>A0ABQ3EPY4_9ACTN</name>
<feature type="domain" description="BioF2-like acetyltransferase" evidence="1">
    <location>
        <begin position="213"/>
        <end position="351"/>
    </location>
</feature>
<dbReference type="InterPro" id="IPR038740">
    <property type="entry name" value="BioF2-like_GNAT_dom"/>
</dbReference>
<gene>
    <name evidence="2" type="ORF">GCM10010347_20370</name>
</gene>
<organism evidence="2 3">
    <name type="scientific">Streptomyces cirratus</name>
    <dbReference type="NCBI Taxonomy" id="68187"/>
    <lineage>
        <taxon>Bacteria</taxon>
        <taxon>Bacillati</taxon>
        <taxon>Actinomycetota</taxon>
        <taxon>Actinomycetes</taxon>
        <taxon>Kitasatosporales</taxon>
        <taxon>Streptomycetaceae</taxon>
        <taxon>Streptomyces</taxon>
    </lineage>
</organism>
<keyword evidence="3" id="KW-1185">Reference proteome</keyword>
<dbReference type="InterPro" id="IPR016181">
    <property type="entry name" value="Acyl_CoA_acyltransferase"/>
</dbReference>
<reference evidence="3" key="1">
    <citation type="journal article" date="2019" name="Int. J. Syst. Evol. Microbiol.">
        <title>The Global Catalogue of Microorganisms (GCM) 10K type strain sequencing project: providing services to taxonomists for standard genome sequencing and annotation.</title>
        <authorList>
            <consortium name="The Broad Institute Genomics Platform"/>
            <consortium name="The Broad Institute Genome Sequencing Center for Infectious Disease"/>
            <person name="Wu L."/>
            <person name="Ma J."/>
        </authorList>
    </citation>
    <scope>NUCLEOTIDE SEQUENCE [LARGE SCALE GENOMIC DNA]</scope>
    <source>
        <strain evidence="3">JCM 4738</strain>
    </source>
</reference>
<sequence>MSDAREPEVRALSLAEAGKLTPWAALCGSADLFCSPRWLAVEQAAAGPWVPTAAQCLAVAAPASESASPSAADDERLLAGITLQRFDRSVDDDTVRLDKMLVPGAATSARELAAVLLPSLMCGGWFNSRVLIAPGLPEPERPSARRSLISAAISTARSWDCPAVFLPYVDAADRGLRSDLRAAGFTEFPAPARHVFDCDHPGHAAYVETLPSRRKVRLRKELRQFAQAGVVTAHSPLDGSNVERIAALAHSLEQKYGQVSSQEQLTEWFTAIAVNTDASVFTAALDGRLFAMSMWLRHEERLYGFHAGFDYEVGAGLPMYAVVGYHLPIAYACAEPGLRTMEYGISADEAKLLRGTEAMPQVLAVKALTGPAERALAACAPADPDR</sequence>
<dbReference type="SUPFAM" id="SSF55729">
    <property type="entry name" value="Acyl-CoA N-acyltransferases (Nat)"/>
    <property type="match status" value="1"/>
</dbReference>
<evidence type="ECO:0000313" key="2">
    <source>
        <dbReference type="EMBL" id="GHB50717.1"/>
    </source>
</evidence>
<dbReference type="Gene3D" id="3.40.630.30">
    <property type="match status" value="1"/>
</dbReference>